<organism evidence="2 3">
    <name type="scientific">endosymbiont of Escarpia spicata</name>
    <dbReference type="NCBI Taxonomy" id="2200908"/>
    <lineage>
        <taxon>Bacteria</taxon>
        <taxon>Pseudomonadati</taxon>
        <taxon>Pseudomonadota</taxon>
        <taxon>Gammaproteobacteria</taxon>
        <taxon>sulfur-oxidizing symbionts</taxon>
    </lineage>
</organism>
<evidence type="ECO:0000313" key="2">
    <source>
        <dbReference type="EMBL" id="RDH85409.1"/>
    </source>
</evidence>
<name>A0A370DKI8_9GAMM</name>
<reference evidence="2 3" key="1">
    <citation type="journal article" date="2018" name="ISME J.">
        <title>Endosymbiont genomes yield clues of tubeworm success.</title>
        <authorList>
            <person name="Li Y."/>
            <person name="Liles M.R."/>
            <person name="Halanych K.M."/>
        </authorList>
    </citation>
    <scope>NUCLEOTIDE SEQUENCE [LARGE SCALE GENOMIC DNA]</scope>
    <source>
        <strain evidence="2">A1462</strain>
    </source>
</reference>
<comment type="caution">
    <text evidence="2">The sequence shown here is derived from an EMBL/GenBank/DDBJ whole genome shotgun (WGS) entry which is preliminary data.</text>
</comment>
<dbReference type="AlphaFoldDB" id="A0A370DKI8"/>
<keyword evidence="3" id="KW-1185">Reference proteome</keyword>
<proteinExistence type="predicted"/>
<accession>A0A370DKI8</accession>
<evidence type="ECO:0008006" key="4">
    <source>
        <dbReference type="Google" id="ProtNLM"/>
    </source>
</evidence>
<gene>
    <name evidence="2" type="ORF">DIZ78_10660</name>
</gene>
<keyword evidence="1" id="KW-1133">Transmembrane helix</keyword>
<keyword evidence="1" id="KW-0472">Membrane</keyword>
<evidence type="ECO:0000256" key="1">
    <source>
        <dbReference type="SAM" id="Phobius"/>
    </source>
</evidence>
<sequence length="210" mass="23433">MIISLILLIAGLSVLLFGLRALFKRRLLTGVVTGLIGFPLVLFGFLLLLLATNLYTYQKLTHEMEVARITSQKTETGFQVRIEHSHADNEKFILFANQWQLDARFVKFKPWTIMFGNEPLVRLERFSGRHNDTNKAVKNIYEFSAGGGLLLNLSNQLVDMSGLIDTYFGSSVYMPLADGAEYLVTASVSGLVARPVNAQAENAVSVWMSQ</sequence>
<feature type="transmembrane region" description="Helical" evidence="1">
    <location>
        <begin position="31"/>
        <end position="55"/>
    </location>
</feature>
<dbReference type="Proteomes" id="UP000254771">
    <property type="component" value="Unassembled WGS sequence"/>
</dbReference>
<keyword evidence="1" id="KW-0812">Transmembrane</keyword>
<evidence type="ECO:0000313" key="3">
    <source>
        <dbReference type="Proteomes" id="UP000254771"/>
    </source>
</evidence>
<protein>
    <recommendedName>
        <fullName evidence="4">Multidrug transporter</fullName>
    </recommendedName>
</protein>
<dbReference type="EMBL" id="QFXE01000013">
    <property type="protein sequence ID" value="RDH85409.1"/>
    <property type="molecule type" value="Genomic_DNA"/>
</dbReference>